<name>A0A553N7L4_TIGCA</name>
<dbReference type="EMBL" id="VCGU01000459">
    <property type="protein sequence ID" value="TRY61426.1"/>
    <property type="molecule type" value="Genomic_DNA"/>
</dbReference>
<sequence>MDLRTLLYDPDFIAVTKAGPTPAFTHGHFSNEMRPLVDPLPRFRFRRDITEPTSPSRNVEFLLEEARRHVEPEVLSQLDLTKDEDRKRLQALVDEKQAKGAKYVYQDEISDSYLARTEERDGLTTTGSYSYSDGYFEHTVAYVADANGYRVTKMDSRPIGDGPKQDKFGRAIVQSYVGGVSTQYAIKAEPLKTDDTKSEFRQDDLGQSPLLPADARLVDFTTEEFPTKNIPDLTPAVAQPVELVTSPKKSNQKAPNRK</sequence>
<proteinExistence type="predicted"/>
<gene>
    <name evidence="2" type="ORF">TCAL_14994</name>
</gene>
<evidence type="ECO:0000313" key="3">
    <source>
        <dbReference type="Proteomes" id="UP000318571"/>
    </source>
</evidence>
<evidence type="ECO:0000256" key="1">
    <source>
        <dbReference type="SAM" id="MobiDB-lite"/>
    </source>
</evidence>
<feature type="region of interest" description="Disordered" evidence="1">
    <location>
        <begin position="228"/>
        <end position="258"/>
    </location>
</feature>
<reference evidence="2 3" key="1">
    <citation type="journal article" date="2018" name="Nat. Ecol. Evol.">
        <title>Genomic signatures of mitonuclear coevolution across populations of Tigriopus californicus.</title>
        <authorList>
            <person name="Barreto F.S."/>
            <person name="Watson E.T."/>
            <person name="Lima T.G."/>
            <person name="Willett C.S."/>
            <person name="Edmands S."/>
            <person name="Li W."/>
            <person name="Burton R.S."/>
        </authorList>
    </citation>
    <scope>NUCLEOTIDE SEQUENCE [LARGE SCALE GENOMIC DNA]</scope>
    <source>
        <strain evidence="2 3">San Diego</strain>
    </source>
</reference>
<accession>A0A553N7L4</accession>
<feature type="compositionally biased region" description="Polar residues" evidence="1">
    <location>
        <begin position="247"/>
        <end position="258"/>
    </location>
</feature>
<comment type="caution">
    <text evidence="2">The sequence shown here is derived from an EMBL/GenBank/DDBJ whole genome shotgun (WGS) entry which is preliminary data.</text>
</comment>
<dbReference type="InterPro" id="IPR000618">
    <property type="entry name" value="Insect_cuticle"/>
</dbReference>
<organism evidence="2 3">
    <name type="scientific">Tigriopus californicus</name>
    <name type="common">Marine copepod</name>
    <dbReference type="NCBI Taxonomy" id="6832"/>
    <lineage>
        <taxon>Eukaryota</taxon>
        <taxon>Metazoa</taxon>
        <taxon>Ecdysozoa</taxon>
        <taxon>Arthropoda</taxon>
        <taxon>Crustacea</taxon>
        <taxon>Multicrustacea</taxon>
        <taxon>Hexanauplia</taxon>
        <taxon>Copepoda</taxon>
        <taxon>Harpacticoida</taxon>
        <taxon>Harpacticidae</taxon>
        <taxon>Tigriopus</taxon>
    </lineage>
</organism>
<dbReference type="Pfam" id="PF00379">
    <property type="entry name" value="Chitin_bind_4"/>
    <property type="match status" value="1"/>
</dbReference>
<evidence type="ECO:0000313" key="2">
    <source>
        <dbReference type="EMBL" id="TRY61426.1"/>
    </source>
</evidence>
<keyword evidence="3" id="KW-1185">Reference proteome</keyword>
<dbReference type="Proteomes" id="UP000318571">
    <property type="component" value="Chromosome 8"/>
</dbReference>
<dbReference type="AlphaFoldDB" id="A0A553N7L4"/>
<protein>
    <submittedName>
        <fullName evidence="2">Uncharacterized protein</fullName>
    </submittedName>
</protein>